<keyword evidence="1" id="KW-1133">Transmembrane helix</keyword>
<keyword evidence="1" id="KW-0812">Transmembrane</keyword>
<feature type="transmembrane region" description="Helical" evidence="1">
    <location>
        <begin position="30"/>
        <end position="58"/>
    </location>
</feature>
<name>A0ABZ2YHT0_9MOLU</name>
<gene>
    <name evidence="2" type="ORF">M33023_02810</name>
</gene>
<keyword evidence="3" id="KW-1185">Reference proteome</keyword>
<organism evidence="2 3">
    <name type="scientific">Candidatus Phytoplasma asteris</name>
    <dbReference type="NCBI Taxonomy" id="85620"/>
    <lineage>
        <taxon>Bacteria</taxon>
        <taxon>Bacillati</taxon>
        <taxon>Mycoplasmatota</taxon>
        <taxon>Mollicutes</taxon>
        <taxon>Acholeplasmatales</taxon>
        <taxon>Acholeplasmataceae</taxon>
        <taxon>Candidatus Phytoplasma</taxon>
        <taxon>16SrI (Aster yellows group)</taxon>
    </lineage>
</organism>
<accession>A0ABZ2YHT0</accession>
<proteinExistence type="predicted"/>
<protein>
    <submittedName>
        <fullName evidence="2">Uncharacterized protein</fullName>
    </submittedName>
</protein>
<keyword evidence="1" id="KW-0472">Membrane</keyword>
<reference evidence="2" key="1">
    <citation type="submission" date="2023-06" db="EMBL/GenBank/DDBJ databases">
        <title>Complete Genome of Candidatus Phytoplasma asteris M33.</title>
        <authorList>
            <person name="Toth R."/>
            <person name="Ilic A.-M."/>
            <person name="Huettel B."/>
            <person name="Duduk B."/>
            <person name="Kube M."/>
        </authorList>
    </citation>
    <scope>NUCLEOTIDE SEQUENCE [LARGE SCALE GENOMIC DNA]</scope>
    <source>
        <strain evidence="2">M33</strain>
    </source>
</reference>
<sequence length="76" mass="9326">MKKQKLTILGKNENNWAIFWVAKALIYNPIIIYFNIYLLICGHHLIIFCCLWIWWWCLKKQKVRDEKMQKKTTAIR</sequence>
<dbReference type="EMBL" id="CP128397">
    <property type="protein sequence ID" value="WZN38449.1"/>
    <property type="molecule type" value="Genomic_DNA"/>
</dbReference>
<evidence type="ECO:0000313" key="3">
    <source>
        <dbReference type="Proteomes" id="UP001470586"/>
    </source>
</evidence>
<dbReference type="Proteomes" id="UP001470586">
    <property type="component" value="Chromosome"/>
</dbReference>
<evidence type="ECO:0000313" key="2">
    <source>
        <dbReference type="EMBL" id="WZN38449.1"/>
    </source>
</evidence>
<evidence type="ECO:0000256" key="1">
    <source>
        <dbReference type="SAM" id="Phobius"/>
    </source>
</evidence>